<proteinExistence type="predicted"/>
<gene>
    <name evidence="1" type="ORF">KJI95_14285</name>
</gene>
<protein>
    <submittedName>
        <fullName evidence="1">Uncharacterized protein</fullName>
    </submittedName>
</protein>
<dbReference type="EMBL" id="JAHEPS010000005">
    <property type="protein sequence ID" value="MBT1445679.1"/>
    <property type="molecule type" value="Genomic_DNA"/>
</dbReference>
<dbReference type="RefSeq" id="WP_214507865.1">
    <property type="nucleotide sequence ID" value="NZ_JAHEPS010000005.1"/>
</dbReference>
<name>A0ABS5V5E8_9GAMM</name>
<accession>A0ABS5V5E8</accession>
<evidence type="ECO:0000313" key="2">
    <source>
        <dbReference type="Proteomes" id="UP001195903"/>
    </source>
</evidence>
<comment type="caution">
    <text evidence="1">The sequence shown here is derived from an EMBL/GenBank/DDBJ whole genome shotgun (WGS) entry which is preliminary data.</text>
</comment>
<evidence type="ECO:0000313" key="1">
    <source>
        <dbReference type="EMBL" id="MBT1445679.1"/>
    </source>
</evidence>
<keyword evidence="2" id="KW-1185">Reference proteome</keyword>
<dbReference type="InterPro" id="IPR045425">
    <property type="entry name" value="DUF6508"/>
</dbReference>
<sequence>MHSQSSTDGFGLYQPYLAWLAAGEHQQASGDTKAFIDQLRRAKLELDDFDWKAWYDRTHLVDKPDYLAQASLLDCRVIISAMLRLERFSPGVVENLRRQGVLCALMARLDTLLQPEASHIKGAA</sequence>
<dbReference type="Proteomes" id="UP001195903">
    <property type="component" value="Unassembled WGS sequence"/>
</dbReference>
<dbReference type="Pfam" id="PF20118">
    <property type="entry name" value="DUF6508"/>
    <property type="match status" value="1"/>
</dbReference>
<reference evidence="1 2" key="1">
    <citation type="submission" date="2021-05" db="EMBL/GenBank/DDBJ databases">
        <title>Shewanella sp. JM162201.</title>
        <authorList>
            <person name="Xu S."/>
            <person name="Li A."/>
        </authorList>
    </citation>
    <scope>NUCLEOTIDE SEQUENCE [LARGE SCALE GENOMIC DNA]</scope>
    <source>
        <strain evidence="1 2">JM162201</strain>
    </source>
</reference>
<organism evidence="1 2">
    <name type="scientific">Shewanella jiangmenensis</name>
    <dbReference type="NCBI Taxonomy" id="2837387"/>
    <lineage>
        <taxon>Bacteria</taxon>
        <taxon>Pseudomonadati</taxon>
        <taxon>Pseudomonadota</taxon>
        <taxon>Gammaproteobacteria</taxon>
        <taxon>Alteromonadales</taxon>
        <taxon>Shewanellaceae</taxon>
        <taxon>Shewanella</taxon>
    </lineage>
</organism>